<dbReference type="AlphaFoldDB" id="A0A8S2UMX6"/>
<accession>A0A8S2UMX6</accession>
<comment type="caution">
    <text evidence="1">The sequence shown here is derived from an EMBL/GenBank/DDBJ whole genome shotgun (WGS) entry which is preliminary data.</text>
</comment>
<proteinExistence type="predicted"/>
<gene>
    <name evidence="2" type="ORF">BYL167_LOCUS31249</name>
    <name evidence="1" type="ORF">GIL414_LOCUS27791</name>
</gene>
<dbReference type="EMBL" id="CAJOBJ010045233">
    <property type="protein sequence ID" value="CAF4346719.1"/>
    <property type="molecule type" value="Genomic_DNA"/>
</dbReference>
<evidence type="ECO:0000313" key="2">
    <source>
        <dbReference type="EMBL" id="CAF4393645.1"/>
    </source>
</evidence>
<evidence type="ECO:0000313" key="1">
    <source>
        <dbReference type="EMBL" id="CAF4346719.1"/>
    </source>
</evidence>
<dbReference type="Proteomes" id="UP000681967">
    <property type="component" value="Unassembled WGS sequence"/>
</dbReference>
<name>A0A8S2UMX6_9BILA</name>
<dbReference type="EMBL" id="CAJOBH010054297">
    <property type="protein sequence ID" value="CAF4393645.1"/>
    <property type="molecule type" value="Genomic_DNA"/>
</dbReference>
<sequence>MHDGIDQTKDIDLFNSKRSKEYLLSRLQIAATSTKTIHDLWQRQKDSDESDTLSFLNECIALANTMTDIIVHGKAIANLVQDINYRDVGLYCIDLYTNYQTSSTPDDIDQQSGQFIHRLNSLIEKIKTVCV</sequence>
<reference evidence="1" key="1">
    <citation type="submission" date="2021-02" db="EMBL/GenBank/DDBJ databases">
        <authorList>
            <person name="Nowell W R."/>
        </authorList>
    </citation>
    <scope>NUCLEOTIDE SEQUENCE</scope>
</reference>
<evidence type="ECO:0000313" key="3">
    <source>
        <dbReference type="Proteomes" id="UP000681720"/>
    </source>
</evidence>
<protein>
    <submittedName>
        <fullName evidence="1">Uncharacterized protein</fullName>
    </submittedName>
</protein>
<dbReference type="Proteomes" id="UP000681720">
    <property type="component" value="Unassembled WGS sequence"/>
</dbReference>
<organism evidence="1 3">
    <name type="scientific">Rotaria magnacalcarata</name>
    <dbReference type="NCBI Taxonomy" id="392030"/>
    <lineage>
        <taxon>Eukaryota</taxon>
        <taxon>Metazoa</taxon>
        <taxon>Spiralia</taxon>
        <taxon>Gnathifera</taxon>
        <taxon>Rotifera</taxon>
        <taxon>Eurotatoria</taxon>
        <taxon>Bdelloidea</taxon>
        <taxon>Philodinida</taxon>
        <taxon>Philodinidae</taxon>
        <taxon>Rotaria</taxon>
    </lineage>
</organism>